<dbReference type="GO" id="GO:0022625">
    <property type="term" value="C:cytosolic large ribosomal subunit"/>
    <property type="evidence" value="ECO:0007669"/>
    <property type="project" value="TreeGrafter"/>
</dbReference>
<dbReference type="CDD" id="cd00495">
    <property type="entry name" value="Ribosomal_L25_TL5_CTC"/>
    <property type="match status" value="1"/>
</dbReference>
<keyword evidence="3 5" id="KW-0689">Ribosomal protein</keyword>
<comment type="similarity">
    <text evidence="5">Belongs to the bacterial ribosomal protein bL25 family. CTC subfamily.</text>
</comment>
<feature type="compositionally biased region" description="Acidic residues" evidence="6">
    <location>
        <begin position="216"/>
        <end position="237"/>
    </location>
</feature>
<accession>A0A937I4D1</accession>
<evidence type="ECO:0000256" key="2">
    <source>
        <dbReference type="ARBA" id="ARBA00022884"/>
    </source>
</evidence>
<dbReference type="NCBIfam" id="NF004128">
    <property type="entry name" value="PRK05618.1-2"/>
    <property type="match status" value="1"/>
</dbReference>
<dbReference type="EMBL" id="JADHQD010000002">
    <property type="protein sequence ID" value="MBL6817860.1"/>
    <property type="molecule type" value="Genomic_DNA"/>
</dbReference>
<gene>
    <name evidence="5" type="primary">rplY</name>
    <name evidence="5" type="synonym">ctc</name>
    <name evidence="9" type="ORF">ISQ64_00465</name>
</gene>
<name>A0A937I4D1_9GAMM</name>
<dbReference type="GO" id="GO:0006412">
    <property type="term" value="P:translation"/>
    <property type="evidence" value="ECO:0007669"/>
    <property type="project" value="UniProtKB-UniRule"/>
</dbReference>
<dbReference type="Proteomes" id="UP000711391">
    <property type="component" value="Unassembled WGS sequence"/>
</dbReference>
<proteinExistence type="inferred from homology"/>
<keyword evidence="2 5" id="KW-0694">RNA-binding</keyword>
<dbReference type="InterPro" id="IPR037121">
    <property type="entry name" value="Ribosomal_bL25_C"/>
</dbReference>
<dbReference type="Gene3D" id="2.170.120.20">
    <property type="entry name" value="Ribosomal protein L25, beta domain"/>
    <property type="match status" value="1"/>
</dbReference>
<evidence type="ECO:0000313" key="10">
    <source>
        <dbReference type="Proteomes" id="UP000711391"/>
    </source>
</evidence>
<dbReference type="InterPro" id="IPR020056">
    <property type="entry name" value="Rbsml_bL25/Gln-tRNA_synth_N"/>
</dbReference>
<dbReference type="Pfam" id="PF14693">
    <property type="entry name" value="Ribosomal_TL5_C"/>
    <property type="match status" value="1"/>
</dbReference>
<evidence type="ECO:0000259" key="7">
    <source>
        <dbReference type="Pfam" id="PF01386"/>
    </source>
</evidence>
<dbReference type="InterPro" id="IPR029751">
    <property type="entry name" value="Ribosomal_L25_dom"/>
</dbReference>
<dbReference type="NCBIfam" id="NF004130">
    <property type="entry name" value="PRK05618.1-5"/>
    <property type="match status" value="1"/>
</dbReference>
<organism evidence="9 10">
    <name type="scientific">SAR86 cluster bacterium</name>
    <dbReference type="NCBI Taxonomy" id="2030880"/>
    <lineage>
        <taxon>Bacteria</taxon>
        <taxon>Pseudomonadati</taxon>
        <taxon>Pseudomonadota</taxon>
        <taxon>Gammaproteobacteria</taxon>
        <taxon>SAR86 cluster</taxon>
    </lineage>
</organism>
<comment type="function">
    <text evidence="5">This is one of the proteins that binds to the 5S RNA in the ribosome where it forms part of the central protuberance.</text>
</comment>
<dbReference type="AlphaFoldDB" id="A0A937I4D1"/>
<feature type="domain" description="Large ribosomal subunit protein bL25 L25" evidence="7">
    <location>
        <begin position="7"/>
        <end position="95"/>
    </location>
</feature>
<protein>
    <recommendedName>
        <fullName evidence="5">Large ribosomal subunit protein bL25</fullName>
    </recommendedName>
    <alternativeName>
        <fullName evidence="5">General stress protein CTC</fullName>
    </alternativeName>
</protein>
<dbReference type="SUPFAM" id="SSF50715">
    <property type="entry name" value="Ribosomal protein L25-like"/>
    <property type="match status" value="1"/>
</dbReference>
<evidence type="ECO:0000256" key="3">
    <source>
        <dbReference type="ARBA" id="ARBA00022980"/>
    </source>
</evidence>
<dbReference type="InterPro" id="IPR020930">
    <property type="entry name" value="Ribosomal_uL5_bac-type"/>
</dbReference>
<evidence type="ECO:0000256" key="5">
    <source>
        <dbReference type="HAMAP-Rule" id="MF_01334"/>
    </source>
</evidence>
<dbReference type="HAMAP" id="MF_01334">
    <property type="entry name" value="Ribosomal_bL25_CTC"/>
    <property type="match status" value="1"/>
</dbReference>
<evidence type="ECO:0000256" key="4">
    <source>
        <dbReference type="ARBA" id="ARBA00023274"/>
    </source>
</evidence>
<dbReference type="PANTHER" id="PTHR33284">
    <property type="entry name" value="RIBOSOMAL PROTEIN L25/GLN-TRNA SYNTHETASE, ANTI-CODON-BINDING DOMAIN-CONTAINING PROTEIN"/>
    <property type="match status" value="1"/>
</dbReference>
<evidence type="ECO:0000313" key="9">
    <source>
        <dbReference type="EMBL" id="MBL6817860.1"/>
    </source>
</evidence>
<feature type="domain" description="Large ribosomal subunit protein bL25 beta" evidence="8">
    <location>
        <begin position="103"/>
        <end position="192"/>
    </location>
</feature>
<dbReference type="InterPro" id="IPR011035">
    <property type="entry name" value="Ribosomal_bL25/Gln-tRNA_synth"/>
</dbReference>
<dbReference type="InterPro" id="IPR001021">
    <property type="entry name" value="Ribosomal_bL25_long"/>
</dbReference>
<reference evidence="9" key="1">
    <citation type="submission" date="2020-10" db="EMBL/GenBank/DDBJ databases">
        <title>Microbiome of the Black Sea water column analyzed by genome centric metagenomics.</title>
        <authorList>
            <person name="Cabello-Yeves P.J."/>
            <person name="Callieri C."/>
            <person name="Picazo A."/>
            <person name="Mehrshad M."/>
            <person name="Haro-Moreno J.M."/>
            <person name="Roda-Garcia J."/>
            <person name="Dzembekova N."/>
            <person name="Slabakova V."/>
            <person name="Slabakova N."/>
            <person name="Moncheva S."/>
            <person name="Rodriguez-Valera F."/>
        </authorList>
    </citation>
    <scope>NUCLEOTIDE SEQUENCE</scope>
    <source>
        <strain evidence="9">BS307-5m-G50</strain>
    </source>
</reference>
<evidence type="ECO:0000256" key="6">
    <source>
        <dbReference type="SAM" id="MobiDB-lite"/>
    </source>
</evidence>
<comment type="subunit">
    <text evidence="5">Part of the 50S ribosomal subunit; part of the 5S rRNA/L5/L18/L25 subcomplex. Contacts the 5S rRNA. Binds to the 5S rRNA independently of L5 and L18.</text>
</comment>
<feature type="compositionally biased region" description="Acidic residues" evidence="6">
    <location>
        <begin position="196"/>
        <end position="205"/>
    </location>
</feature>
<dbReference type="NCBIfam" id="TIGR00731">
    <property type="entry name" value="bL25_bact_ctc"/>
    <property type="match status" value="1"/>
</dbReference>
<keyword evidence="1 5" id="KW-0699">rRNA-binding</keyword>
<dbReference type="PANTHER" id="PTHR33284:SF1">
    <property type="entry name" value="RIBOSOMAL PROTEIN L25_GLN-TRNA SYNTHETASE, ANTI-CODON-BINDING DOMAIN-CONTAINING PROTEIN"/>
    <property type="match status" value="1"/>
</dbReference>
<dbReference type="Gene3D" id="2.40.240.10">
    <property type="entry name" value="Ribosomal Protein L25, Chain P"/>
    <property type="match status" value="1"/>
</dbReference>
<comment type="caution">
    <text evidence="9">The sequence shown here is derived from an EMBL/GenBank/DDBJ whole genome shotgun (WGS) entry which is preliminary data.</text>
</comment>
<evidence type="ECO:0000256" key="1">
    <source>
        <dbReference type="ARBA" id="ARBA00022730"/>
    </source>
</evidence>
<dbReference type="Pfam" id="PF01386">
    <property type="entry name" value="Ribosomal_L25p"/>
    <property type="match status" value="1"/>
</dbReference>
<dbReference type="GO" id="GO:0008097">
    <property type="term" value="F:5S rRNA binding"/>
    <property type="evidence" value="ECO:0007669"/>
    <property type="project" value="InterPro"/>
</dbReference>
<evidence type="ECO:0000259" key="8">
    <source>
        <dbReference type="Pfam" id="PF14693"/>
    </source>
</evidence>
<sequence>MSEQIVLNAESRERTGSNKARVIRKIDGMVPAIVYGDEKDSLNIKLHLNELTKAAQNELFYTQVLLIKNGDLEEKVVLKELQRDPAQGKFLHADFQRVSRNTKLKVVIPMNFVNQEECVGVKNDGGLLTKAIREIEIMCLAGNIPESIDVDVSELELGASIRLTEIALPEGSEISGLTKETDQMVVSVNAPKAVEEEPVIEEDEESATKESTAEESAAEEGGEESSSEDSAEGSEES</sequence>
<dbReference type="GO" id="GO:0003735">
    <property type="term" value="F:structural constituent of ribosome"/>
    <property type="evidence" value="ECO:0007669"/>
    <property type="project" value="InterPro"/>
</dbReference>
<feature type="region of interest" description="Disordered" evidence="6">
    <location>
        <begin position="189"/>
        <end position="237"/>
    </location>
</feature>
<keyword evidence="4 5" id="KW-0687">Ribonucleoprotein</keyword>
<dbReference type="InterPro" id="IPR020057">
    <property type="entry name" value="Ribosomal_bL25_b-dom"/>
</dbReference>